<evidence type="ECO:0000256" key="2">
    <source>
        <dbReference type="ARBA" id="ARBA00005417"/>
    </source>
</evidence>
<proteinExistence type="inferred from homology"/>
<keyword evidence="5" id="KW-0547">Nucleotide-binding</keyword>
<gene>
    <name evidence="9" type="ORF">A3840_04335</name>
</gene>
<dbReference type="AlphaFoldDB" id="A0A178I1R9"/>
<dbReference type="InterPro" id="IPR050388">
    <property type="entry name" value="ABC_Ni/Peptide_Import"/>
</dbReference>
<dbReference type="GO" id="GO:0016887">
    <property type="term" value="F:ATP hydrolysis activity"/>
    <property type="evidence" value="ECO:0007669"/>
    <property type="project" value="InterPro"/>
</dbReference>
<evidence type="ECO:0000256" key="1">
    <source>
        <dbReference type="ARBA" id="ARBA00004417"/>
    </source>
</evidence>
<comment type="caution">
    <text evidence="9">The sequence shown here is derived from an EMBL/GenBank/DDBJ whole genome shotgun (WGS) entry which is preliminary data.</text>
</comment>
<dbReference type="InterPro" id="IPR003593">
    <property type="entry name" value="AAA+_ATPase"/>
</dbReference>
<organism evidence="9 10">
    <name type="scientific">Devosia elaeis</name>
    <dbReference type="NCBI Taxonomy" id="1770058"/>
    <lineage>
        <taxon>Bacteria</taxon>
        <taxon>Pseudomonadati</taxon>
        <taxon>Pseudomonadota</taxon>
        <taxon>Alphaproteobacteria</taxon>
        <taxon>Hyphomicrobiales</taxon>
        <taxon>Devosiaceae</taxon>
        <taxon>Devosia</taxon>
    </lineage>
</organism>
<accession>A0A178I1R9</accession>
<keyword evidence="7" id="KW-0472">Membrane</keyword>
<feature type="domain" description="ABC transporter" evidence="8">
    <location>
        <begin position="18"/>
        <end position="266"/>
    </location>
</feature>
<dbReference type="PANTHER" id="PTHR43297">
    <property type="entry name" value="OLIGOPEPTIDE TRANSPORT ATP-BINDING PROTEIN APPD"/>
    <property type="match status" value="1"/>
</dbReference>
<sequence>MIPTDNARAQDAGSLLSIKGLKTYFATRAGVVKAVDGVDIELAKGEILGLVGESGSGKSITGFSILGLIDPPGRIVSGSMSYNGKDLTALDEEGWRQLRGGDIAMIFQDPSMTLNPVLRIDAQMIEAMQAHANVGPAQAYARAREVLVMVGIPSPDERLRSYPHELSGGMRQRIAIAIALMNKPGLIIADEPTTALDVSIQGQIIHEIKKLCRQVGTALIWVTHDLAVVAGLADRIAVMYAGRIVELGTAEEIIENPRHPYTKGLIESVPSRSTRGSRLHQIPGMTPSLLNLPQGCAFRERCAYAVSACGDEPLNTVEAGGRTYRCWNPLGGPRP</sequence>
<dbReference type="SMART" id="SM00382">
    <property type="entry name" value="AAA"/>
    <property type="match status" value="1"/>
</dbReference>
<dbReference type="Gene3D" id="3.40.50.300">
    <property type="entry name" value="P-loop containing nucleotide triphosphate hydrolases"/>
    <property type="match status" value="1"/>
</dbReference>
<dbReference type="RefSeq" id="WP_067452435.1">
    <property type="nucleotide sequence ID" value="NZ_LVVY01000065.1"/>
</dbReference>
<dbReference type="EMBL" id="LVVY01000065">
    <property type="protein sequence ID" value="OAM79052.1"/>
    <property type="molecule type" value="Genomic_DNA"/>
</dbReference>
<dbReference type="GO" id="GO:0005886">
    <property type="term" value="C:plasma membrane"/>
    <property type="evidence" value="ECO:0007669"/>
    <property type="project" value="UniProtKB-SubCell"/>
</dbReference>
<evidence type="ECO:0000313" key="10">
    <source>
        <dbReference type="Proteomes" id="UP000078389"/>
    </source>
</evidence>
<reference evidence="9 10" key="1">
    <citation type="submission" date="2016-03" db="EMBL/GenBank/DDBJ databases">
        <title>Genome sequencing of Devosia sp. S37.</title>
        <authorList>
            <person name="Mohd Nor M."/>
        </authorList>
    </citation>
    <scope>NUCLEOTIDE SEQUENCE [LARGE SCALE GENOMIC DNA]</scope>
    <source>
        <strain evidence="9 10">S37</strain>
    </source>
</reference>
<dbReference type="NCBIfam" id="TIGR01727">
    <property type="entry name" value="oligo_HPY"/>
    <property type="match status" value="1"/>
</dbReference>
<dbReference type="GO" id="GO:0015833">
    <property type="term" value="P:peptide transport"/>
    <property type="evidence" value="ECO:0007669"/>
    <property type="project" value="InterPro"/>
</dbReference>
<dbReference type="FunFam" id="3.40.50.300:FF:000016">
    <property type="entry name" value="Oligopeptide ABC transporter ATP-binding component"/>
    <property type="match status" value="1"/>
</dbReference>
<dbReference type="Proteomes" id="UP000078389">
    <property type="component" value="Unassembled WGS sequence"/>
</dbReference>
<keyword evidence="3" id="KW-0813">Transport</keyword>
<dbReference type="GO" id="GO:0055085">
    <property type="term" value="P:transmembrane transport"/>
    <property type="evidence" value="ECO:0007669"/>
    <property type="project" value="UniProtKB-ARBA"/>
</dbReference>
<dbReference type="STRING" id="1770058.A3840_04335"/>
<evidence type="ECO:0000313" key="9">
    <source>
        <dbReference type="EMBL" id="OAM79052.1"/>
    </source>
</evidence>
<keyword evidence="6 9" id="KW-0067">ATP-binding</keyword>
<evidence type="ECO:0000256" key="6">
    <source>
        <dbReference type="ARBA" id="ARBA00022840"/>
    </source>
</evidence>
<dbReference type="Pfam" id="PF08352">
    <property type="entry name" value="oligo_HPY"/>
    <property type="match status" value="1"/>
</dbReference>
<dbReference type="SUPFAM" id="SSF52540">
    <property type="entry name" value="P-loop containing nucleoside triphosphate hydrolases"/>
    <property type="match status" value="1"/>
</dbReference>
<keyword evidence="10" id="KW-1185">Reference proteome</keyword>
<dbReference type="GO" id="GO:0005524">
    <property type="term" value="F:ATP binding"/>
    <property type="evidence" value="ECO:0007669"/>
    <property type="project" value="UniProtKB-KW"/>
</dbReference>
<dbReference type="InterPro" id="IPR017871">
    <property type="entry name" value="ABC_transporter-like_CS"/>
</dbReference>
<evidence type="ECO:0000256" key="4">
    <source>
        <dbReference type="ARBA" id="ARBA00022475"/>
    </source>
</evidence>
<name>A0A178I1R9_9HYPH</name>
<evidence type="ECO:0000259" key="8">
    <source>
        <dbReference type="PROSITE" id="PS50893"/>
    </source>
</evidence>
<dbReference type="PROSITE" id="PS00211">
    <property type="entry name" value="ABC_TRANSPORTER_1"/>
    <property type="match status" value="1"/>
</dbReference>
<comment type="subcellular location">
    <subcellularLocation>
        <location evidence="1">Cell inner membrane</location>
        <topology evidence="1">Peripheral membrane protein</topology>
    </subcellularLocation>
</comment>
<dbReference type="PANTHER" id="PTHR43297:SF2">
    <property type="entry name" value="DIPEPTIDE TRANSPORT ATP-BINDING PROTEIN DPPD"/>
    <property type="match status" value="1"/>
</dbReference>
<keyword evidence="4" id="KW-1003">Cell membrane</keyword>
<dbReference type="InterPro" id="IPR013563">
    <property type="entry name" value="Oligopep_ABC_C"/>
</dbReference>
<comment type="similarity">
    <text evidence="2">Belongs to the ABC transporter superfamily.</text>
</comment>
<dbReference type="Pfam" id="PF00005">
    <property type="entry name" value="ABC_tran"/>
    <property type="match status" value="1"/>
</dbReference>
<dbReference type="InterPro" id="IPR027417">
    <property type="entry name" value="P-loop_NTPase"/>
</dbReference>
<evidence type="ECO:0000256" key="5">
    <source>
        <dbReference type="ARBA" id="ARBA00022741"/>
    </source>
</evidence>
<dbReference type="CDD" id="cd03257">
    <property type="entry name" value="ABC_NikE_OppD_transporters"/>
    <property type="match status" value="1"/>
</dbReference>
<dbReference type="OrthoDB" id="9815712at2"/>
<protein>
    <submittedName>
        <fullName evidence="9">Methionine ABC transporter ATP-binding protein</fullName>
    </submittedName>
</protein>
<evidence type="ECO:0000256" key="7">
    <source>
        <dbReference type="ARBA" id="ARBA00023136"/>
    </source>
</evidence>
<evidence type="ECO:0000256" key="3">
    <source>
        <dbReference type="ARBA" id="ARBA00022448"/>
    </source>
</evidence>
<dbReference type="InterPro" id="IPR003439">
    <property type="entry name" value="ABC_transporter-like_ATP-bd"/>
</dbReference>
<dbReference type="PROSITE" id="PS50893">
    <property type="entry name" value="ABC_TRANSPORTER_2"/>
    <property type="match status" value="1"/>
</dbReference>